<dbReference type="InterPro" id="IPR006630">
    <property type="entry name" value="La_HTH"/>
</dbReference>
<dbReference type="AlphaFoldDB" id="A0AAV9IEK0"/>
<feature type="domain" description="RRM" evidence="6">
    <location>
        <begin position="103"/>
        <end position="183"/>
    </location>
</feature>
<dbReference type="PROSITE" id="PS51939">
    <property type="entry name" value="XRRM"/>
    <property type="match status" value="1"/>
</dbReference>
<dbReference type="InterPro" id="IPR045180">
    <property type="entry name" value="La_dom_prot"/>
</dbReference>
<dbReference type="CDD" id="cd12291">
    <property type="entry name" value="RRM1_La"/>
    <property type="match status" value="1"/>
</dbReference>
<dbReference type="SUPFAM" id="SSF54928">
    <property type="entry name" value="RNA-binding domain, RBD"/>
    <property type="match status" value="1"/>
</dbReference>
<dbReference type="Pfam" id="PF05383">
    <property type="entry name" value="La"/>
    <property type="match status" value="1"/>
</dbReference>
<dbReference type="CDD" id="cd07323">
    <property type="entry name" value="LAM"/>
    <property type="match status" value="1"/>
</dbReference>
<feature type="compositionally biased region" description="Basic residues" evidence="5">
    <location>
        <begin position="319"/>
        <end position="338"/>
    </location>
</feature>
<dbReference type="PRINTS" id="PR00302">
    <property type="entry name" value="LUPUSLA"/>
</dbReference>
<dbReference type="SMART" id="SM00715">
    <property type="entry name" value="LA"/>
    <property type="match status" value="1"/>
</dbReference>
<dbReference type="PROSITE" id="PS50961">
    <property type="entry name" value="HTH_LA"/>
    <property type="match status" value="1"/>
</dbReference>
<reference evidence="9 10" key="1">
    <citation type="submission" date="2022-07" db="EMBL/GenBank/DDBJ databases">
        <title>Genome-wide signatures of adaptation to extreme environments.</title>
        <authorList>
            <person name="Cho C.H."/>
            <person name="Yoon H.S."/>
        </authorList>
    </citation>
    <scope>NUCLEOTIDE SEQUENCE [LARGE SCALE GENOMIC DNA]</scope>
    <source>
        <strain evidence="9 10">108.79 E11</strain>
    </source>
</reference>
<evidence type="ECO:0000256" key="4">
    <source>
        <dbReference type="PROSITE-ProRule" id="PRU00332"/>
    </source>
</evidence>
<comment type="subcellular location">
    <subcellularLocation>
        <location evidence="1">Nucleus</location>
    </subcellularLocation>
</comment>
<proteinExistence type="predicted"/>
<feature type="domain" description="HTH La-type RNA-binding" evidence="7">
    <location>
        <begin position="7"/>
        <end position="98"/>
    </location>
</feature>
<dbReference type="GO" id="GO:1990904">
    <property type="term" value="C:ribonucleoprotein complex"/>
    <property type="evidence" value="ECO:0007669"/>
    <property type="project" value="UniProtKB-UniRule"/>
</dbReference>
<dbReference type="PANTHER" id="PTHR22792">
    <property type="entry name" value="LUPUS LA PROTEIN-RELATED"/>
    <property type="match status" value="1"/>
</dbReference>
<dbReference type="InterPro" id="IPR002344">
    <property type="entry name" value="Lupus_La"/>
</dbReference>
<accession>A0AAV9IEK0</accession>
<protein>
    <submittedName>
        <fullName evidence="9">Uncharacterized protein</fullName>
    </submittedName>
</protein>
<dbReference type="EMBL" id="JANCYU010000033">
    <property type="protein sequence ID" value="KAK4525773.1"/>
    <property type="molecule type" value="Genomic_DNA"/>
</dbReference>
<gene>
    <name evidence="9" type="ORF">GAYE_SCF16G3682</name>
</gene>
<keyword evidence="3" id="KW-0539">Nucleus</keyword>
<dbReference type="GO" id="GO:0005634">
    <property type="term" value="C:nucleus"/>
    <property type="evidence" value="ECO:0007669"/>
    <property type="project" value="UniProtKB-SubCell"/>
</dbReference>
<name>A0AAV9IEK0_9RHOD</name>
<dbReference type="InterPro" id="IPR036390">
    <property type="entry name" value="WH_DNA-bd_sf"/>
</dbReference>
<evidence type="ECO:0000256" key="1">
    <source>
        <dbReference type="ARBA" id="ARBA00004123"/>
    </source>
</evidence>
<feature type="domain" description="RRM" evidence="6">
    <location>
        <begin position="226"/>
        <end position="294"/>
    </location>
</feature>
<evidence type="ECO:0000313" key="9">
    <source>
        <dbReference type="EMBL" id="KAK4525773.1"/>
    </source>
</evidence>
<dbReference type="InterPro" id="IPR036388">
    <property type="entry name" value="WH-like_DNA-bd_sf"/>
</dbReference>
<evidence type="ECO:0000256" key="5">
    <source>
        <dbReference type="SAM" id="MobiDB-lite"/>
    </source>
</evidence>
<dbReference type="PROSITE" id="PS50102">
    <property type="entry name" value="RRM"/>
    <property type="match status" value="2"/>
</dbReference>
<keyword evidence="10" id="KW-1185">Reference proteome</keyword>
<evidence type="ECO:0000256" key="2">
    <source>
        <dbReference type="ARBA" id="ARBA00022884"/>
    </source>
</evidence>
<dbReference type="FunFam" id="1.10.10.10:FF:000158">
    <property type="entry name" value="La ribonucleoprotein domain family member 7"/>
    <property type="match status" value="1"/>
</dbReference>
<dbReference type="InterPro" id="IPR000504">
    <property type="entry name" value="RRM_dom"/>
</dbReference>
<dbReference type="Proteomes" id="UP001300502">
    <property type="component" value="Unassembled WGS sequence"/>
</dbReference>
<evidence type="ECO:0000259" key="7">
    <source>
        <dbReference type="PROSITE" id="PS50961"/>
    </source>
</evidence>
<dbReference type="Pfam" id="PF00076">
    <property type="entry name" value="RRM_1"/>
    <property type="match status" value="1"/>
</dbReference>
<organism evidence="9 10">
    <name type="scientific">Galdieria yellowstonensis</name>
    <dbReference type="NCBI Taxonomy" id="3028027"/>
    <lineage>
        <taxon>Eukaryota</taxon>
        <taxon>Rhodophyta</taxon>
        <taxon>Bangiophyceae</taxon>
        <taxon>Galdieriales</taxon>
        <taxon>Galdieriaceae</taxon>
        <taxon>Galdieria</taxon>
    </lineage>
</organism>
<dbReference type="Pfam" id="PF08777">
    <property type="entry name" value="RRM_3"/>
    <property type="match status" value="1"/>
</dbReference>
<evidence type="ECO:0000259" key="6">
    <source>
        <dbReference type="PROSITE" id="PS50102"/>
    </source>
</evidence>
<feature type="region of interest" description="Disordered" evidence="5">
    <location>
        <begin position="187"/>
        <end position="217"/>
    </location>
</feature>
<comment type="caution">
    <text evidence="9">The sequence shown here is derived from an EMBL/GenBank/DDBJ whole genome shotgun (WGS) entry which is preliminary data.</text>
</comment>
<dbReference type="SUPFAM" id="SSF46785">
    <property type="entry name" value="Winged helix' DNA-binding domain"/>
    <property type="match status" value="1"/>
</dbReference>
<dbReference type="GO" id="GO:0003723">
    <property type="term" value="F:RNA binding"/>
    <property type="evidence" value="ECO:0007669"/>
    <property type="project" value="UniProtKB-UniRule"/>
</dbReference>
<dbReference type="InterPro" id="IPR014886">
    <property type="entry name" value="La_xRRM"/>
</dbReference>
<dbReference type="InterPro" id="IPR012677">
    <property type="entry name" value="Nucleotide-bd_a/b_plait_sf"/>
</dbReference>
<sequence>MAAIAAAPKDASLEDKIKNQVEFYFSDSNLPRDKFLRSQTGEAGDGYVNLDIVANFKRLKSLTTDLSVIRTALKTSQLVELNEDKTKLRRKYPLPPSISNKRKTIYVKGFPTEEEPQLESVVELFSPYGVVRSVRFRRYPDTKKFKGSAFIEFETEEQAQRAAEEEFLKDQSGAELEVLTKDEYFKRKKQREQSTTASRGAQEEVDSSEKENIASQSKEASFQRGLILGLKNIGENVTREEIKQVFSSFGEISWIDFSRGQSTGYIRFSQPNSAKEAVRALQEKPDLKDKFAELWVLYGDEEKEYWSKVVQLQKEKREKSSKRKKNFQRQSKSKRRKI</sequence>
<keyword evidence="2 4" id="KW-0694">RNA-binding</keyword>
<dbReference type="SMART" id="SM00360">
    <property type="entry name" value="RRM"/>
    <property type="match status" value="2"/>
</dbReference>
<evidence type="ECO:0000259" key="8">
    <source>
        <dbReference type="PROSITE" id="PS51939"/>
    </source>
</evidence>
<dbReference type="InterPro" id="IPR035979">
    <property type="entry name" value="RBD_domain_sf"/>
</dbReference>
<feature type="region of interest" description="Disordered" evidence="5">
    <location>
        <begin position="315"/>
        <end position="338"/>
    </location>
</feature>
<evidence type="ECO:0000256" key="3">
    <source>
        <dbReference type="ARBA" id="ARBA00023242"/>
    </source>
</evidence>
<dbReference type="GO" id="GO:0006396">
    <property type="term" value="P:RNA processing"/>
    <property type="evidence" value="ECO:0007669"/>
    <property type="project" value="InterPro"/>
</dbReference>
<dbReference type="Gene3D" id="3.30.70.330">
    <property type="match status" value="2"/>
</dbReference>
<dbReference type="Gene3D" id="1.10.10.10">
    <property type="entry name" value="Winged helix-like DNA-binding domain superfamily/Winged helix DNA-binding domain"/>
    <property type="match status" value="1"/>
</dbReference>
<evidence type="ECO:0000313" key="10">
    <source>
        <dbReference type="Proteomes" id="UP001300502"/>
    </source>
</evidence>
<feature type="domain" description="XRRM" evidence="8">
    <location>
        <begin position="221"/>
        <end position="338"/>
    </location>
</feature>